<dbReference type="AlphaFoldDB" id="A0AAE1Y1N9"/>
<dbReference type="EMBL" id="JACGWO010000008">
    <property type="protein sequence ID" value="KAK4422095.1"/>
    <property type="molecule type" value="Genomic_DNA"/>
</dbReference>
<evidence type="ECO:0000313" key="2">
    <source>
        <dbReference type="Proteomes" id="UP001293254"/>
    </source>
</evidence>
<proteinExistence type="predicted"/>
<sequence>MLRDLPTLVNNLTLSVSGICIVFQNSYALSNHFKEFNLKHEIPYNILKSSIELSLVADILNVLGLLLPPVTQALSNLSWRRYLICSGEDSGDLIAKKRPYPKGIVLSVDDHSFYEG</sequence>
<organism evidence="1 2">
    <name type="scientific">Sesamum alatum</name>
    <dbReference type="NCBI Taxonomy" id="300844"/>
    <lineage>
        <taxon>Eukaryota</taxon>
        <taxon>Viridiplantae</taxon>
        <taxon>Streptophyta</taxon>
        <taxon>Embryophyta</taxon>
        <taxon>Tracheophyta</taxon>
        <taxon>Spermatophyta</taxon>
        <taxon>Magnoliopsida</taxon>
        <taxon>eudicotyledons</taxon>
        <taxon>Gunneridae</taxon>
        <taxon>Pentapetalae</taxon>
        <taxon>asterids</taxon>
        <taxon>lamiids</taxon>
        <taxon>Lamiales</taxon>
        <taxon>Pedaliaceae</taxon>
        <taxon>Sesamum</taxon>
    </lineage>
</organism>
<dbReference type="Proteomes" id="UP001293254">
    <property type="component" value="Unassembled WGS sequence"/>
</dbReference>
<protein>
    <submittedName>
        <fullName evidence="1">Uncharacterized protein</fullName>
    </submittedName>
</protein>
<accession>A0AAE1Y1N9</accession>
<evidence type="ECO:0000313" key="1">
    <source>
        <dbReference type="EMBL" id="KAK4422095.1"/>
    </source>
</evidence>
<name>A0AAE1Y1N9_9LAMI</name>
<comment type="caution">
    <text evidence="1">The sequence shown here is derived from an EMBL/GenBank/DDBJ whole genome shotgun (WGS) entry which is preliminary data.</text>
</comment>
<reference evidence="1" key="2">
    <citation type="journal article" date="2024" name="Plant">
        <title>Genomic evolution and insights into agronomic trait innovations of Sesamum species.</title>
        <authorList>
            <person name="Miao H."/>
            <person name="Wang L."/>
            <person name="Qu L."/>
            <person name="Liu H."/>
            <person name="Sun Y."/>
            <person name="Le M."/>
            <person name="Wang Q."/>
            <person name="Wei S."/>
            <person name="Zheng Y."/>
            <person name="Lin W."/>
            <person name="Duan Y."/>
            <person name="Cao H."/>
            <person name="Xiong S."/>
            <person name="Wang X."/>
            <person name="Wei L."/>
            <person name="Li C."/>
            <person name="Ma Q."/>
            <person name="Ju M."/>
            <person name="Zhao R."/>
            <person name="Li G."/>
            <person name="Mu C."/>
            <person name="Tian Q."/>
            <person name="Mei H."/>
            <person name="Zhang T."/>
            <person name="Gao T."/>
            <person name="Zhang H."/>
        </authorList>
    </citation>
    <scope>NUCLEOTIDE SEQUENCE</scope>
    <source>
        <strain evidence="1">3651</strain>
    </source>
</reference>
<reference evidence="1" key="1">
    <citation type="submission" date="2020-06" db="EMBL/GenBank/DDBJ databases">
        <authorList>
            <person name="Li T."/>
            <person name="Hu X."/>
            <person name="Zhang T."/>
            <person name="Song X."/>
            <person name="Zhang H."/>
            <person name="Dai N."/>
            <person name="Sheng W."/>
            <person name="Hou X."/>
            <person name="Wei L."/>
        </authorList>
    </citation>
    <scope>NUCLEOTIDE SEQUENCE</scope>
    <source>
        <strain evidence="1">3651</strain>
        <tissue evidence="1">Leaf</tissue>
    </source>
</reference>
<gene>
    <name evidence="1" type="ORF">Salat_2160500</name>
</gene>
<keyword evidence="2" id="KW-1185">Reference proteome</keyword>